<sequence>MVVAGKKGQNTRREVRIRISRPISTSLSANTVTAAQSHSSREHISNDFLRLLTRLLLTAGIIVLVLSQLLHWRISKERAELERVATINVDVRQKHAKLTTQRDELASKPRIVASAAAKLGLHLPTKEQEHQLD</sequence>
<dbReference type="AlphaFoldDB" id="A0A521G370"/>
<keyword evidence="3" id="KW-1185">Reference proteome</keyword>
<evidence type="ECO:0000313" key="2">
    <source>
        <dbReference type="EMBL" id="TAA75479.1"/>
    </source>
</evidence>
<keyword evidence="1" id="KW-0472">Membrane</keyword>
<reference evidence="2" key="1">
    <citation type="submission" date="2017-07" db="EMBL/GenBank/DDBJ databases">
        <title>The cable genome - Insights into the physiology and evolution of filamentous bacteria capable of sulfide oxidation via long distance electron transfer.</title>
        <authorList>
            <person name="Thorup C."/>
            <person name="Bjerg J.T."/>
            <person name="Schreiber L."/>
            <person name="Nielsen L.P."/>
            <person name="Kjeldsen K.U."/>
            <person name="Boesen T."/>
            <person name="Boggild A."/>
            <person name="Meysman F."/>
            <person name="Geelhoed J."/>
            <person name="Schramm A."/>
        </authorList>
    </citation>
    <scope>NUCLEOTIDE SEQUENCE [LARGE SCALE GENOMIC DNA]</scope>
    <source>
        <strain evidence="2">GS</strain>
    </source>
</reference>
<evidence type="ECO:0000313" key="3">
    <source>
        <dbReference type="Proteomes" id="UP000316238"/>
    </source>
</evidence>
<feature type="transmembrane region" description="Helical" evidence="1">
    <location>
        <begin position="51"/>
        <end position="70"/>
    </location>
</feature>
<dbReference type="EMBL" id="NQJD01000006">
    <property type="protein sequence ID" value="TAA75479.1"/>
    <property type="molecule type" value="Genomic_DNA"/>
</dbReference>
<keyword evidence="1" id="KW-0812">Transmembrane</keyword>
<organism evidence="2 3">
    <name type="scientific">Candidatus Electronema aureum</name>
    <dbReference type="NCBI Taxonomy" id="2005002"/>
    <lineage>
        <taxon>Bacteria</taxon>
        <taxon>Pseudomonadati</taxon>
        <taxon>Thermodesulfobacteriota</taxon>
        <taxon>Desulfobulbia</taxon>
        <taxon>Desulfobulbales</taxon>
        <taxon>Desulfobulbaceae</taxon>
        <taxon>Candidatus Electronema</taxon>
    </lineage>
</organism>
<protein>
    <recommendedName>
        <fullName evidence="4">Cell division protein FtsL</fullName>
    </recommendedName>
</protein>
<keyword evidence="1" id="KW-1133">Transmembrane helix</keyword>
<comment type="caution">
    <text evidence="2">The sequence shown here is derived from an EMBL/GenBank/DDBJ whole genome shotgun (WGS) entry which is preliminary data.</text>
</comment>
<evidence type="ECO:0008006" key="4">
    <source>
        <dbReference type="Google" id="ProtNLM"/>
    </source>
</evidence>
<gene>
    <name evidence="2" type="ORF">CDV28_10634</name>
</gene>
<name>A0A521G370_9BACT</name>
<evidence type="ECO:0000256" key="1">
    <source>
        <dbReference type="SAM" id="Phobius"/>
    </source>
</evidence>
<proteinExistence type="predicted"/>
<dbReference type="Proteomes" id="UP000316238">
    <property type="component" value="Unassembled WGS sequence"/>
</dbReference>
<accession>A0A521G370</accession>